<name>A0A0E9R681_ANGAN</name>
<organism evidence="1">
    <name type="scientific">Anguilla anguilla</name>
    <name type="common">European freshwater eel</name>
    <name type="synonym">Muraena anguilla</name>
    <dbReference type="NCBI Taxonomy" id="7936"/>
    <lineage>
        <taxon>Eukaryota</taxon>
        <taxon>Metazoa</taxon>
        <taxon>Chordata</taxon>
        <taxon>Craniata</taxon>
        <taxon>Vertebrata</taxon>
        <taxon>Euteleostomi</taxon>
        <taxon>Actinopterygii</taxon>
        <taxon>Neopterygii</taxon>
        <taxon>Teleostei</taxon>
        <taxon>Anguilliformes</taxon>
        <taxon>Anguillidae</taxon>
        <taxon>Anguilla</taxon>
    </lineage>
</organism>
<accession>A0A0E9R681</accession>
<dbReference type="EMBL" id="GBXM01084739">
    <property type="protein sequence ID" value="JAH23838.1"/>
    <property type="molecule type" value="Transcribed_RNA"/>
</dbReference>
<evidence type="ECO:0000313" key="1">
    <source>
        <dbReference type="EMBL" id="JAH23838.1"/>
    </source>
</evidence>
<reference evidence="1" key="1">
    <citation type="submission" date="2014-11" db="EMBL/GenBank/DDBJ databases">
        <authorList>
            <person name="Amaro Gonzalez C."/>
        </authorList>
    </citation>
    <scope>NUCLEOTIDE SEQUENCE</scope>
</reference>
<protein>
    <submittedName>
        <fullName evidence="1">Uncharacterized protein</fullName>
    </submittedName>
</protein>
<reference evidence="1" key="2">
    <citation type="journal article" date="2015" name="Fish Shellfish Immunol.">
        <title>Early steps in the European eel (Anguilla anguilla)-Vibrio vulnificus interaction in the gills: Role of the RtxA13 toxin.</title>
        <authorList>
            <person name="Callol A."/>
            <person name="Pajuelo D."/>
            <person name="Ebbesson L."/>
            <person name="Teles M."/>
            <person name="MacKenzie S."/>
            <person name="Amaro C."/>
        </authorList>
    </citation>
    <scope>NUCLEOTIDE SEQUENCE</scope>
</reference>
<proteinExistence type="predicted"/>
<dbReference type="AlphaFoldDB" id="A0A0E9R681"/>
<sequence>MVWNRTDFQFGAQMTSQTGS</sequence>